<comment type="caution">
    <text evidence="2">The sequence shown here is derived from an EMBL/GenBank/DDBJ whole genome shotgun (WGS) entry which is preliminary data.</text>
</comment>
<dbReference type="AlphaFoldDB" id="A0A5B7CTI6"/>
<dbReference type="EMBL" id="VSRR010000190">
    <property type="protein sequence ID" value="MPC11964.1"/>
    <property type="molecule type" value="Genomic_DNA"/>
</dbReference>
<organism evidence="2 3">
    <name type="scientific">Portunus trituberculatus</name>
    <name type="common">Swimming crab</name>
    <name type="synonym">Neptunus trituberculatus</name>
    <dbReference type="NCBI Taxonomy" id="210409"/>
    <lineage>
        <taxon>Eukaryota</taxon>
        <taxon>Metazoa</taxon>
        <taxon>Ecdysozoa</taxon>
        <taxon>Arthropoda</taxon>
        <taxon>Crustacea</taxon>
        <taxon>Multicrustacea</taxon>
        <taxon>Malacostraca</taxon>
        <taxon>Eumalacostraca</taxon>
        <taxon>Eucarida</taxon>
        <taxon>Decapoda</taxon>
        <taxon>Pleocyemata</taxon>
        <taxon>Brachyura</taxon>
        <taxon>Eubrachyura</taxon>
        <taxon>Portunoidea</taxon>
        <taxon>Portunidae</taxon>
        <taxon>Portuninae</taxon>
        <taxon>Portunus</taxon>
    </lineage>
</organism>
<evidence type="ECO:0000313" key="3">
    <source>
        <dbReference type="Proteomes" id="UP000324222"/>
    </source>
</evidence>
<gene>
    <name evidence="2" type="ORF">E2C01_004641</name>
</gene>
<reference evidence="2 3" key="1">
    <citation type="submission" date="2019-05" db="EMBL/GenBank/DDBJ databases">
        <title>Another draft genome of Portunus trituberculatus and its Hox gene families provides insights of decapod evolution.</title>
        <authorList>
            <person name="Jeong J.-H."/>
            <person name="Song I."/>
            <person name="Kim S."/>
            <person name="Choi T."/>
            <person name="Kim D."/>
            <person name="Ryu S."/>
            <person name="Kim W."/>
        </authorList>
    </citation>
    <scope>NUCLEOTIDE SEQUENCE [LARGE SCALE GENOMIC DNA]</scope>
    <source>
        <tissue evidence="2">Muscle</tissue>
    </source>
</reference>
<evidence type="ECO:0000256" key="1">
    <source>
        <dbReference type="SAM" id="MobiDB-lite"/>
    </source>
</evidence>
<feature type="region of interest" description="Disordered" evidence="1">
    <location>
        <begin position="1"/>
        <end position="89"/>
    </location>
</feature>
<feature type="compositionally biased region" description="Pro residues" evidence="1">
    <location>
        <begin position="63"/>
        <end position="72"/>
    </location>
</feature>
<accession>A0A5B7CTI6</accession>
<feature type="compositionally biased region" description="Polar residues" evidence="1">
    <location>
        <begin position="44"/>
        <end position="56"/>
    </location>
</feature>
<proteinExistence type="predicted"/>
<keyword evidence="3" id="KW-1185">Reference proteome</keyword>
<sequence length="89" mass="10224">MSSMSSVLTPHSEHSMYRVSKSPCPRQDRHHCRHSRLGQRHNGHSQQRWHSLTAHASFTFPLLPTPTYPQPSPGERRQTVLILNGRCKS</sequence>
<feature type="compositionally biased region" description="Basic residues" evidence="1">
    <location>
        <begin position="28"/>
        <end position="43"/>
    </location>
</feature>
<protein>
    <submittedName>
        <fullName evidence="2">Uncharacterized protein</fullName>
    </submittedName>
</protein>
<name>A0A5B7CTI6_PORTR</name>
<evidence type="ECO:0000313" key="2">
    <source>
        <dbReference type="EMBL" id="MPC11964.1"/>
    </source>
</evidence>
<dbReference type="Proteomes" id="UP000324222">
    <property type="component" value="Unassembled WGS sequence"/>
</dbReference>